<feature type="transmembrane region" description="Helical" evidence="7">
    <location>
        <begin position="196"/>
        <end position="218"/>
    </location>
</feature>
<dbReference type="NCBIfam" id="TIGR00797">
    <property type="entry name" value="matE"/>
    <property type="match status" value="1"/>
</dbReference>
<comment type="caution">
    <text evidence="8">The sequence shown here is derived from an EMBL/GenBank/DDBJ whole genome shotgun (WGS) entry which is preliminary data.</text>
</comment>
<feature type="transmembrane region" description="Helical" evidence="7">
    <location>
        <begin position="358"/>
        <end position="380"/>
    </location>
</feature>
<protein>
    <recommendedName>
        <fullName evidence="10">MATE family efflux transporter</fullName>
    </recommendedName>
</protein>
<feature type="transmembrane region" description="Helical" evidence="7">
    <location>
        <begin position="272"/>
        <end position="299"/>
    </location>
</feature>
<feature type="transmembrane region" description="Helical" evidence="7">
    <location>
        <begin position="387"/>
        <end position="409"/>
    </location>
</feature>
<feature type="transmembrane region" description="Helical" evidence="7">
    <location>
        <begin position="12"/>
        <end position="36"/>
    </location>
</feature>
<gene>
    <name evidence="8" type="ORF">BSK56_21000</name>
</gene>
<dbReference type="InterPro" id="IPR002528">
    <property type="entry name" value="MATE_fam"/>
</dbReference>
<evidence type="ECO:0000256" key="2">
    <source>
        <dbReference type="ARBA" id="ARBA00022448"/>
    </source>
</evidence>
<feature type="transmembrane region" description="Helical" evidence="7">
    <location>
        <begin position="130"/>
        <end position="151"/>
    </location>
</feature>
<dbReference type="RefSeq" id="WP_076112596.1">
    <property type="nucleotide sequence ID" value="NZ_MPTB01000028.1"/>
</dbReference>
<accession>A0ABX3H5Y0</accession>
<evidence type="ECO:0000256" key="3">
    <source>
        <dbReference type="ARBA" id="ARBA00022475"/>
    </source>
</evidence>
<dbReference type="PANTHER" id="PTHR42925">
    <property type="entry name" value="MULTIDRUG AND TOXIN EFFLUX PROTEIN MATE FAMILY"/>
    <property type="match status" value="1"/>
</dbReference>
<keyword evidence="9" id="KW-1185">Reference proteome</keyword>
<dbReference type="PIRSF" id="PIRSF006603">
    <property type="entry name" value="DinF"/>
    <property type="match status" value="1"/>
</dbReference>
<evidence type="ECO:0000256" key="5">
    <source>
        <dbReference type="ARBA" id="ARBA00022989"/>
    </source>
</evidence>
<evidence type="ECO:0008006" key="10">
    <source>
        <dbReference type="Google" id="ProtNLM"/>
    </source>
</evidence>
<evidence type="ECO:0000256" key="7">
    <source>
        <dbReference type="SAM" id="Phobius"/>
    </source>
</evidence>
<proteinExistence type="predicted"/>
<organism evidence="8 9">
    <name type="scientific">Paenibacillus borealis</name>
    <dbReference type="NCBI Taxonomy" id="160799"/>
    <lineage>
        <taxon>Bacteria</taxon>
        <taxon>Bacillati</taxon>
        <taxon>Bacillota</taxon>
        <taxon>Bacilli</taxon>
        <taxon>Bacillales</taxon>
        <taxon>Paenibacillaceae</taxon>
        <taxon>Paenibacillus</taxon>
    </lineage>
</organism>
<keyword evidence="5 7" id="KW-1133">Transmembrane helix</keyword>
<keyword evidence="2" id="KW-0813">Transport</keyword>
<feature type="transmembrane region" description="Helical" evidence="7">
    <location>
        <begin position="319"/>
        <end position="338"/>
    </location>
</feature>
<keyword evidence="6 7" id="KW-0472">Membrane</keyword>
<dbReference type="EMBL" id="MPTB01000028">
    <property type="protein sequence ID" value="OMD45072.1"/>
    <property type="molecule type" value="Genomic_DNA"/>
</dbReference>
<evidence type="ECO:0000256" key="6">
    <source>
        <dbReference type="ARBA" id="ARBA00023136"/>
    </source>
</evidence>
<reference evidence="8 9" key="1">
    <citation type="submission" date="2016-10" db="EMBL/GenBank/DDBJ databases">
        <title>Paenibacillus species isolates.</title>
        <authorList>
            <person name="Beno S.M."/>
        </authorList>
    </citation>
    <scope>NUCLEOTIDE SEQUENCE [LARGE SCALE GENOMIC DNA]</scope>
    <source>
        <strain evidence="8 9">FSL H7-0744</strain>
    </source>
</reference>
<dbReference type="InterPro" id="IPR048279">
    <property type="entry name" value="MdtK-like"/>
</dbReference>
<feature type="transmembrane region" description="Helical" evidence="7">
    <location>
        <begin position="239"/>
        <end position="260"/>
    </location>
</feature>
<comment type="subcellular location">
    <subcellularLocation>
        <location evidence="1">Cell membrane</location>
        <topology evidence="1">Multi-pass membrane protein</topology>
    </subcellularLocation>
</comment>
<dbReference type="InterPro" id="IPR047135">
    <property type="entry name" value="YsiQ"/>
</dbReference>
<name>A0ABX3H5Y0_PAEBO</name>
<dbReference type="CDD" id="cd13134">
    <property type="entry name" value="MATE_like_8"/>
    <property type="match status" value="1"/>
</dbReference>
<sequence>MGFRDKEFRRSIFVIALPIIIQQLATSSLNFIDVIMVGRLGETSIASVGLSSNFTFIYICLLNGISTGASIFAAQFWGKKEVHHVRSVLGFSLLLSLSVSLLFSFASIFFPGRILSIYTNDPEVIEQGRIFLRLVGFSFVATSITFCYSAVLRSIGNAKIPMFVSVFALSLNTLLNYLLIFGNLGFPALGLKGSAIATLVSRLVEFGLIVSSVYIFKIPLVFKRIRDFFSVGSGFVRKYFITTLPLILGITFWSLGLNFYNISYAHIGTQAVAAYSVAGTVEQIAFVVFTGLSGACNVLIGNRIGAGHKDKVLSYSRSFIWLAFTGSLIVGACIYLLSGPVLTLYSMSAEAHTTARTLLLLMSCFLCVKVVNMILIQGVLNAGGDTVFTFVQNSAAMWAVGFPMAYIAVYRLHLPIYWVYIFIMSEEFAKLIIGVPRFLSKKWIHNLTENTAYPNQRGQSEEWIENSM</sequence>
<feature type="transmembrane region" description="Helical" evidence="7">
    <location>
        <begin position="415"/>
        <end position="433"/>
    </location>
</feature>
<feature type="transmembrane region" description="Helical" evidence="7">
    <location>
        <begin position="89"/>
        <end position="110"/>
    </location>
</feature>
<dbReference type="Pfam" id="PF01554">
    <property type="entry name" value="MatE"/>
    <property type="match status" value="2"/>
</dbReference>
<evidence type="ECO:0000256" key="4">
    <source>
        <dbReference type="ARBA" id="ARBA00022692"/>
    </source>
</evidence>
<evidence type="ECO:0000313" key="8">
    <source>
        <dbReference type="EMBL" id="OMD45072.1"/>
    </source>
</evidence>
<keyword evidence="3" id="KW-1003">Cell membrane</keyword>
<dbReference type="PANTHER" id="PTHR42925:SF2">
    <property type="entry name" value="NA+ DRIVEN MULTIDRUG EFFLUX PUMP"/>
    <property type="match status" value="1"/>
</dbReference>
<keyword evidence="4 7" id="KW-0812">Transmembrane</keyword>
<feature type="transmembrane region" description="Helical" evidence="7">
    <location>
        <begin position="56"/>
        <end position="77"/>
    </location>
</feature>
<evidence type="ECO:0000313" key="9">
    <source>
        <dbReference type="Proteomes" id="UP000187412"/>
    </source>
</evidence>
<feature type="transmembrane region" description="Helical" evidence="7">
    <location>
        <begin position="163"/>
        <end position="184"/>
    </location>
</feature>
<evidence type="ECO:0000256" key="1">
    <source>
        <dbReference type="ARBA" id="ARBA00004651"/>
    </source>
</evidence>
<dbReference type="Proteomes" id="UP000187412">
    <property type="component" value="Unassembled WGS sequence"/>
</dbReference>